<keyword evidence="8" id="KW-0378">Hydrolase</keyword>
<reference evidence="18" key="1">
    <citation type="submission" date="2011-12" db="EMBL/GenBank/DDBJ databases">
        <title>Complete sequence of Clostridium clariflavum DSM 19732.</title>
        <authorList>
            <consortium name="US DOE Joint Genome Institute"/>
            <person name="Lucas S."/>
            <person name="Han J."/>
            <person name="Lapidus A."/>
            <person name="Cheng J.-F."/>
            <person name="Goodwin L."/>
            <person name="Pitluck S."/>
            <person name="Peters L."/>
            <person name="Teshima H."/>
            <person name="Detter J.C."/>
            <person name="Han C."/>
            <person name="Tapia R."/>
            <person name="Land M."/>
            <person name="Hauser L."/>
            <person name="Kyrpides N."/>
            <person name="Ivanova N."/>
            <person name="Pagani I."/>
            <person name="Kitzmiller T."/>
            <person name="Lynd L."/>
            <person name="Izquierdo J."/>
            <person name="Woyke T."/>
        </authorList>
    </citation>
    <scope>NUCLEOTIDE SEQUENCE [LARGE SCALE GENOMIC DNA]</scope>
    <source>
        <strain evidence="18">DSM 19732 / NBRC 101661 / EBR45</strain>
    </source>
</reference>
<dbReference type="GO" id="GO:0009002">
    <property type="term" value="F:serine-type D-Ala-D-Ala carboxypeptidase activity"/>
    <property type="evidence" value="ECO:0007669"/>
    <property type="project" value="InterPro"/>
</dbReference>
<dbReference type="GO" id="GO:0008360">
    <property type="term" value="P:regulation of cell shape"/>
    <property type="evidence" value="ECO:0007669"/>
    <property type="project" value="UniProtKB-KW"/>
</dbReference>
<reference evidence="17 18" key="2">
    <citation type="journal article" date="2012" name="Stand. Genomic Sci.">
        <title>Complete Genome Sequence of Clostridium clariflavum DSM 19732.</title>
        <authorList>
            <person name="Izquierdo J.A."/>
            <person name="Goodwin L."/>
            <person name="Davenport K.W."/>
            <person name="Teshima H."/>
            <person name="Bruce D."/>
            <person name="Detter C."/>
            <person name="Tapia R."/>
            <person name="Han S."/>
            <person name="Land M."/>
            <person name="Hauser L."/>
            <person name="Jeffries C.D."/>
            <person name="Han J."/>
            <person name="Pitluck S."/>
            <person name="Nolan M."/>
            <person name="Chen A."/>
            <person name="Huntemann M."/>
            <person name="Mavromatis K."/>
            <person name="Mikhailova N."/>
            <person name="Liolios K."/>
            <person name="Woyke T."/>
            <person name="Lynd L.R."/>
        </authorList>
    </citation>
    <scope>NUCLEOTIDE SEQUENCE [LARGE SCALE GENOMIC DNA]</scope>
    <source>
        <strain evidence="18">DSM 19732 / NBRC 101661 / EBR45</strain>
    </source>
</reference>
<keyword evidence="13" id="KW-0961">Cell wall biogenesis/degradation</keyword>
<feature type="domain" description="Penicillin-binding protein transpeptidase" evidence="15">
    <location>
        <begin position="354"/>
        <end position="682"/>
    </location>
</feature>
<dbReference type="KEGG" id="ccl:Clocl_1115"/>
<keyword evidence="18" id="KW-1185">Reference proteome</keyword>
<dbReference type="GO" id="GO:0008658">
    <property type="term" value="F:penicillin binding"/>
    <property type="evidence" value="ECO:0007669"/>
    <property type="project" value="InterPro"/>
</dbReference>
<keyword evidence="9" id="KW-0133">Cell shape</keyword>
<dbReference type="InterPro" id="IPR050515">
    <property type="entry name" value="Beta-lactam/transpept"/>
</dbReference>
<feature type="transmembrane region" description="Helical" evidence="14">
    <location>
        <begin position="14"/>
        <end position="33"/>
    </location>
</feature>
<dbReference type="EMBL" id="CP003065">
    <property type="protein sequence ID" value="AEV67790.1"/>
    <property type="molecule type" value="Genomic_DNA"/>
</dbReference>
<evidence type="ECO:0000313" key="18">
    <source>
        <dbReference type="Proteomes" id="UP000005435"/>
    </source>
</evidence>
<evidence type="ECO:0000256" key="6">
    <source>
        <dbReference type="ARBA" id="ARBA00022670"/>
    </source>
</evidence>
<keyword evidence="11 14" id="KW-1133">Transmembrane helix</keyword>
<dbReference type="OrthoDB" id="9804124at2"/>
<dbReference type="STRING" id="720554.Clocl_1115"/>
<dbReference type="InterPro" id="IPR012338">
    <property type="entry name" value="Beta-lactam/transpept-like"/>
</dbReference>
<evidence type="ECO:0000256" key="1">
    <source>
        <dbReference type="ARBA" id="ARBA00004167"/>
    </source>
</evidence>
<protein>
    <submittedName>
        <fullName evidence="17">Penicillin-binding protein 2</fullName>
    </submittedName>
</protein>
<evidence type="ECO:0000256" key="14">
    <source>
        <dbReference type="SAM" id="Phobius"/>
    </source>
</evidence>
<dbReference type="AlphaFoldDB" id="G8LY59"/>
<dbReference type="InterPro" id="IPR001460">
    <property type="entry name" value="PCN-bd_Tpept"/>
</dbReference>
<keyword evidence="7 14" id="KW-0812">Transmembrane</keyword>
<keyword evidence="12 14" id="KW-0472">Membrane</keyword>
<comment type="subcellular location">
    <subcellularLocation>
        <location evidence="2">Cell membrane</location>
    </subcellularLocation>
    <subcellularLocation>
        <location evidence="1">Membrane</location>
        <topology evidence="1">Single-pass membrane protein</topology>
    </subcellularLocation>
</comment>
<dbReference type="Proteomes" id="UP000005435">
    <property type="component" value="Chromosome"/>
</dbReference>
<dbReference type="GO" id="GO:0006508">
    <property type="term" value="P:proteolysis"/>
    <property type="evidence" value="ECO:0007669"/>
    <property type="project" value="UniProtKB-KW"/>
</dbReference>
<dbReference type="InterPro" id="IPR036138">
    <property type="entry name" value="PBP_dimer_sf"/>
</dbReference>
<dbReference type="Gene3D" id="1.10.10.1230">
    <property type="entry name" value="Penicillin-binding protein, N-terminal non-catalytic domain, head sub-domain"/>
    <property type="match status" value="1"/>
</dbReference>
<dbReference type="eggNOG" id="COG0768">
    <property type="taxonomic scope" value="Bacteria"/>
</dbReference>
<dbReference type="GO" id="GO:0071555">
    <property type="term" value="P:cell wall organization"/>
    <property type="evidence" value="ECO:0007669"/>
    <property type="project" value="UniProtKB-KW"/>
</dbReference>
<dbReference type="Pfam" id="PF03717">
    <property type="entry name" value="PBP_dimer"/>
    <property type="match status" value="1"/>
</dbReference>
<evidence type="ECO:0000256" key="11">
    <source>
        <dbReference type="ARBA" id="ARBA00022989"/>
    </source>
</evidence>
<dbReference type="PANTHER" id="PTHR30627">
    <property type="entry name" value="PEPTIDOGLYCAN D,D-TRANSPEPTIDASE"/>
    <property type="match status" value="1"/>
</dbReference>
<accession>G8LY59</accession>
<dbReference type="GO" id="GO:0009252">
    <property type="term" value="P:peptidoglycan biosynthetic process"/>
    <property type="evidence" value="ECO:0007669"/>
    <property type="project" value="UniProtKB-KW"/>
</dbReference>
<evidence type="ECO:0000256" key="5">
    <source>
        <dbReference type="ARBA" id="ARBA00022519"/>
    </source>
</evidence>
<dbReference type="GO" id="GO:0071972">
    <property type="term" value="F:peptidoglycan L,D-transpeptidase activity"/>
    <property type="evidence" value="ECO:0007669"/>
    <property type="project" value="TreeGrafter"/>
</dbReference>
<keyword evidence="6" id="KW-0645">Protease</keyword>
<dbReference type="InterPro" id="IPR005311">
    <property type="entry name" value="PBP_dimer"/>
</dbReference>
<organism evidence="17 18">
    <name type="scientific">Acetivibrio clariflavus (strain DSM 19732 / NBRC 101661 / EBR45)</name>
    <name type="common">Clostridium clariflavum</name>
    <dbReference type="NCBI Taxonomy" id="720554"/>
    <lineage>
        <taxon>Bacteria</taxon>
        <taxon>Bacillati</taxon>
        <taxon>Bacillota</taxon>
        <taxon>Clostridia</taxon>
        <taxon>Eubacteriales</taxon>
        <taxon>Oscillospiraceae</taxon>
        <taxon>Acetivibrio</taxon>
    </lineage>
</organism>
<dbReference type="SUPFAM" id="SSF56601">
    <property type="entry name" value="beta-lactamase/transpeptidase-like"/>
    <property type="match status" value="1"/>
</dbReference>
<comment type="similarity">
    <text evidence="3">Belongs to the transpeptidase family.</text>
</comment>
<dbReference type="PANTHER" id="PTHR30627:SF2">
    <property type="entry name" value="PEPTIDOGLYCAN D,D-TRANSPEPTIDASE MRDA"/>
    <property type="match status" value="1"/>
</dbReference>
<dbReference type="NCBIfam" id="TIGR03423">
    <property type="entry name" value="pbp2_mrdA"/>
    <property type="match status" value="1"/>
</dbReference>
<keyword evidence="5" id="KW-0997">Cell inner membrane</keyword>
<dbReference type="RefSeq" id="WP_014254408.1">
    <property type="nucleotide sequence ID" value="NC_016627.1"/>
</dbReference>
<dbReference type="HOGENOM" id="CLU_009289_1_1_9"/>
<evidence type="ECO:0000259" key="16">
    <source>
        <dbReference type="Pfam" id="PF03717"/>
    </source>
</evidence>
<evidence type="ECO:0000256" key="2">
    <source>
        <dbReference type="ARBA" id="ARBA00004236"/>
    </source>
</evidence>
<evidence type="ECO:0000256" key="9">
    <source>
        <dbReference type="ARBA" id="ARBA00022960"/>
    </source>
</evidence>
<dbReference type="GO" id="GO:0005886">
    <property type="term" value="C:plasma membrane"/>
    <property type="evidence" value="ECO:0007669"/>
    <property type="project" value="UniProtKB-SubCell"/>
</dbReference>
<evidence type="ECO:0000256" key="8">
    <source>
        <dbReference type="ARBA" id="ARBA00022801"/>
    </source>
</evidence>
<dbReference type="Pfam" id="PF00905">
    <property type="entry name" value="Transpeptidase"/>
    <property type="match status" value="1"/>
</dbReference>
<name>G8LY59_ACECE</name>
<evidence type="ECO:0000256" key="10">
    <source>
        <dbReference type="ARBA" id="ARBA00022984"/>
    </source>
</evidence>
<dbReference type="Gene3D" id="3.40.710.10">
    <property type="entry name" value="DD-peptidase/beta-lactamase superfamily"/>
    <property type="match status" value="1"/>
</dbReference>
<evidence type="ECO:0000256" key="12">
    <source>
        <dbReference type="ARBA" id="ARBA00023136"/>
    </source>
</evidence>
<dbReference type="SUPFAM" id="SSF56519">
    <property type="entry name" value="Penicillin binding protein dimerisation domain"/>
    <property type="match status" value="1"/>
</dbReference>
<dbReference type="InterPro" id="IPR017790">
    <property type="entry name" value="Penicillin-binding_protein_2"/>
</dbReference>
<evidence type="ECO:0000256" key="4">
    <source>
        <dbReference type="ARBA" id="ARBA00022475"/>
    </source>
</evidence>
<evidence type="ECO:0000256" key="3">
    <source>
        <dbReference type="ARBA" id="ARBA00007171"/>
    </source>
</evidence>
<keyword evidence="10" id="KW-0573">Peptidoglycan synthesis</keyword>
<keyword evidence="4" id="KW-1003">Cell membrane</keyword>
<proteinExistence type="inferred from homology"/>
<evidence type="ECO:0000256" key="13">
    <source>
        <dbReference type="ARBA" id="ARBA00023316"/>
    </source>
</evidence>
<evidence type="ECO:0000256" key="7">
    <source>
        <dbReference type="ARBA" id="ARBA00022692"/>
    </source>
</evidence>
<evidence type="ECO:0000259" key="15">
    <source>
        <dbReference type="Pfam" id="PF00905"/>
    </source>
</evidence>
<dbReference type="Gene3D" id="3.90.1310.10">
    <property type="entry name" value="Penicillin-binding protein 2a (Domain 2)"/>
    <property type="match status" value="1"/>
</dbReference>
<gene>
    <name evidence="17" type="ordered locus">Clocl_1115</name>
</gene>
<sequence length="707" mass="78929" precursor="true">MEKRTNEKKSNERFVLLAIMYLLVFTIIVVQLINLQIINGKENDEKSQQRLLQEREIVAPRGIIADTNGIPIATNRVGYTIHVAKTNLKGPQLNEMIIKLIRIIESNGDTFESGLPNYLTFNPIDFGKNIKDSEKALQKWKSEMVLKEKEIELLNTPEDVFKYFREKKFDIDAKYTDEEAYKIMCIRYDMLIKGYTATNPLLIAKDVGIKTVAQIEERSHEFPGVQIDVEPVRKYVDAQDFAHVLGFIGLLSEEQYESKKDAGYKLNDIIGKAGIERAAENYLRGINGKKRVEVDTSGRLTSELSSEPAIPGNNVYLTIDSRLQKVAMESLERNIADIRSRADYRKNFGDANAGAVVAIDVNSGAILAMASYPTYDPSVFLPRTDVPDAAKKQNEYLNDSKNKPMLNRAIGGVYTPGSIYKPLTAIAALEENAITPDTAFYCKGYTEQGGMRFRCMGVHGRVNLNKGLEVSCNVYFQEIGVKTGIDKIDKWVKSFGLGELTGIEIPAEEAKGMRANRETKMEYRNDVWRPADTAQVSIGQFDNMFTPIQIANYVSTLANGGKRYKPYIIKSVKKYDGSIVMETKPEYETVPVSQKTIEAIKAGMIQVSSSMEGTAAAYFRDFPFTVASKTGTPETGLESQGKSSNGLFIAYAPAEKPEIAIAVVVEHGVWGSYAVPIAKDVLREYFGLNGDKTNDDQIAVEEVKFTR</sequence>
<feature type="domain" description="Penicillin-binding protein dimerisation" evidence="16">
    <location>
        <begin position="57"/>
        <end position="304"/>
    </location>
</feature>
<evidence type="ECO:0000313" key="17">
    <source>
        <dbReference type="EMBL" id="AEV67790.1"/>
    </source>
</evidence>